<dbReference type="STRING" id="1384057.CD33_14325"/>
<dbReference type="Gene3D" id="3.30.70.270">
    <property type="match status" value="1"/>
</dbReference>
<dbReference type="PANTHER" id="PTHR44757">
    <property type="entry name" value="DIGUANYLATE CYCLASE DGCP"/>
    <property type="match status" value="1"/>
</dbReference>
<dbReference type="AlphaFoldDB" id="A0A0A3HX30"/>
<dbReference type="PANTHER" id="PTHR44757:SF2">
    <property type="entry name" value="BIOFILM ARCHITECTURE MAINTENANCE PROTEIN MBAA"/>
    <property type="match status" value="1"/>
</dbReference>
<dbReference type="InterPro" id="IPR000160">
    <property type="entry name" value="GGDEF_dom"/>
</dbReference>
<dbReference type="InterPro" id="IPR052155">
    <property type="entry name" value="Biofilm_reg_signaling"/>
</dbReference>
<accession>A0A0A3HX30</accession>
<sequence>MEKKYFNPFDLIDEQTEDVDIWKYLALHHELTELPNRRMLHMSMDGYLKMAKENGTSLAVVIIDLDKFKKINDIFGHFTGDALLIDVASRLTALSVYGIHAFHMSGDEFVLLIEQADELDGKLKLLKEIFDKPFYVENKQMPIGASIGISLFPKHSLDAGELLEYADRAMYKAKSSIENRCKFYEDA</sequence>
<dbReference type="InterPro" id="IPR043128">
    <property type="entry name" value="Rev_trsase/Diguanyl_cyclase"/>
</dbReference>
<dbReference type="SUPFAM" id="SSF55073">
    <property type="entry name" value="Nucleotide cyclase"/>
    <property type="match status" value="1"/>
</dbReference>
<dbReference type="CDD" id="cd01949">
    <property type="entry name" value="GGDEF"/>
    <property type="match status" value="1"/>
</dbReference>
<keyword evidence="3" id="KW-1185">Reference proteome</keyword>
<evidence type="ECO:0000313" key="3">
    <source>
        <dbReference type="Proteomes" id="UP000030408"/>
    </source>
</evidence>
<dbReference type="eggNOG" id="COG2199">
    <property type="taxonomic scope" value="Bacteria"/>
</dbReference>
<dbReference type="Pfam" id="PF00990">
    <property type="entry name" value="GGDEF"/>
    <property type="match status" value="1"/>
</dbReference>
<protein>
    <recommendedName>
        <fullName evidence="1">GGDEF domain-containing protein</fullName>
    </recommendedName>
</protein>
<dbReference type="EMBL" id="JPVO01000053">
    <property type="protein sequence ID" value="KGR74918.1"/>
    <property type="molecule type" value="Genomic_DNA"/>
</dbReference>
<feature type="domain" description="GGDEF" evidence="1">
    <location>
        <begin position="56"/>
        <end position="186"/>
    </location>
</feature>
<name>A0A0A3HX30_9BACL</name>
<dbReference type="NCBIfam" id="TIGR00254">
    <property type="entry name" value="GGDEF"/>
    <property type="match status" value="1"/>
</dbReference>
<dbReference type="RefSeq" id="WP_036201524.1">
    <property type="nucleotide sequence ID" value="NZ_AVCY01000003.1"/>
</dbReference>
<gene>
    <name evidence="2" type="ORF">CD33_14325</name>
</gene>
<evidence type="ECO:0000259" key="1">
    <source>
        <dbReference type="PROSITE" id="PS50887"/>
    </source>
</evidence>
<comment type="caution">
    <text evidence="2">The sequence shown here is derived from an EMBL/GenBank/DDBJ whole genome shotgun (WGS) entry which is preliminary data.</text>
</comment>
<evidence type="ECO:0000313" key="2">
    <source>
        <dbReference type="EMBL" id="KGR74918.1"/>
    </source>
</evidence>
<reference evidence="2 3" key="1">
    <citation type="submission" date="2014-02" db="EMBL/GenBank/DDBJ databases">
        <title>Draft genome sequence of Lysinibacillus sinduriensis JCM 15800.</title>
        <authorList>
            <person name="Zhang F."/>
            <person name="Wang G."/>
            <person name="Zhang L."/>
        </authorList>
    </citation>
    <scope>NUCLEOTIDE SEQUENCE [LARGE SCALE GENOMIC DNA]</scope>
    <source>
        <strain evidence="2 3">JCM 15800</strain>
    </source>
</reference>
<dbReference type="InterPro" id="IPR029787">
    <property type="entry name" value="Nucleotide_cyclase"/>
</dbReference>
<proteinExistence type="predicted"/>
<dbReference type="SMART" id="SM00267">
    <property type="entry name" value="GGDEF"/>
    <property type="match status" value="1"/>
</dbReference>
<organism evidence="2 3">
    <name type="scientific">Ureibacillus sinduriensis BLB-1 = JCM 15800</name>
    <dbReference type="NCBI Taxonomy" id="1384057"/>
    <lineage>
        <taxon>Bacteria</taxon>
        <taxon>Bacillati</taxon>
        <taxon>Bacillota</taxon>
        <taxon>Bacilli</taxon>
        <taxon>Bacillales</taxon>
        <taxon>Caryophanaceae</taxon>
        <taxon>Ureibacillus</taxon>
    </lineage>
</organism>
<dbReference type="Proteomes" id="UP000030408">
    <property type="component" value="Unassembled WGS sequence"/>
</dbReference>
<dbReference type="PROSITE" id="PS50887">
    <property type="entry name" value="GGDEF"/>
    <property type="match status" value="1"/>
</dbReference>